<evidence type="ECO:0000256" key="10">
    <source>
        <dbReference type="HAMAP-Rule" id="MF_00240"/>
    </source>
</evidence>
<evidence type="ECO:0000256" key="3">
    <source>
        <dbReference type="ARBA" id="ARBA00011245"/>
    </source>
</evidence>
<evidence type="ECO:0000313" key="11">
    <source>
        <dbReference type="EMBL" id="CAI10119.1"/>
    </source>
</evidence>
<sequence precursor="true">MRHRGMGPAAFTARMLLCAAAAWISSGAAAAASGVEQLREFVDTARSAQGEFEQTVSSASGRRAQQASGSFVFLRPGKFRWSYDKPYPQLLVSDGEKLWSWDRDLNQVTVKRLGDALGSTPAAILAGSGTLDRDFDLAEAGSGDGLDWVLATPKHAESSFQSIRLGLAGELLKRMELQDNFGQTTMIVFTSLEPNARPDPSLFRFVPPAGADVIGD</sequence>
<dbReference type="OrthoDB" id="9787361at2"/>
<feature type="signal peptide" evidence="10">
    <location>
        <begin position="1"/>
        <end position="31"/>
    </location>
</feature>
<comment type="subcellular location">
    <subcellularLocation>
        <location evidence="1 10">Periplasm</location>
    </subcellularLocation>
</comment>
<dbReference type="InterPro" id="IPR029046">
    <property type="entry name" value="LolA/LolB/LppX"/>
</dbReference>
<evidence type="ECO:0000256" key="5">
    <source>
        <dbReference type="ARBA" id="ARBA00022448"/>
    </source>
</evidence>
<dbReference type="GO" id="GO:0044874">
    <property type="term" value="P:lipoprotein localization to outer membrane"/>
    <property type="evidence" value="ECO:0007669"/>
    <property type="project" value="UniProtKB-UniRule"/>
</dbReference>
<keyword evidence="7 10" id="KW-0574">Periplasm</keyword>
<organism evidence="11 12">
    <name type="scientific">Aromatoleum aromaticum (strain DSM 19018 / LMG 30748 / EbN1)</name>
    <name type="common">Azoarcus sp. (strain EbN1)</name>
    <dbReference type="NCBI Taxonomy" id="76114"/>
    <lineage>
        <taxon>Bacteria</taxon>
        <taxon>Pseudomonadati</taxon>
        <taxon>Pseudomonadota</taxon>
        <taxon>Betaproteobacteria</taxon>
        <taxon>Rhodocyclales</taxon>
        <taxon>Rhodocyclaceae</taxon>
        <taxon>Aromatoleum</taxon>
    </lineage>
</organism>
<evidence type="ECO:0000256" key="4">
    <source>
        <dbReference type="ARBA" id="ARBA00014035"/>
    </source>
</evidence>
<dbReference type="RefSeq" id="WP_011239764.1">
    <property type="nucleotide sequence ID" value="NC_006513.1"/>
</dbReference>
<name>Q5NXU5_AROAE</name>
<dbReference type="CDD" id="cd16325">
    <property type="entry name" value="LolA"/>
    <property type="match status" value="1"/>
</dbReference>
<evidence type="ECO:0000256" key="9">
    <source>
        <dbReference type="ARBA" id="ARBA00023186"/>
    </source>
</evidence>
<keyword evidence="9 10" id="KW-0143">Chaperone</keyword>
<keyword evidence="8 10" id="KW-0653">Protein transport</keyword>
<dbReference type="InterPro" id="IPR018323">
    <property type="entry name" value="OM_lipoprot_carrier_LolA_Pbac"/>
</dbReference>
<dbReference type="eggNOG" id="COG2834">
    <property type="taxonomic scope" value="Bacteria"/>
</dbReference>
<comment type="similarity">
    <text evidence="2 10">Belongs to the LolA family.</text>
</comment>
<comment type="function">
    <text evidence="10">Participates in the translocation of lipoproteins from the inner membrane to the outer membrane. Only forms a complex with a lipoprotein if the residue after the N-terminal Cys is not an aspartate (The Asp acts as a targeting signal to indicate that the lipoprotein should stay in the inner membrane).</text>
</comment>
<keyword evidence="5 10" id="KW-0813">Transport</keyword>
<protein>
    <recommendedName>
        <fullName evidence="4 10">Outer-membrane lipoprotein carrier protein</fullName>
    </recommendedName>
</protein>
<dbReference type="Proteomes" id="UP000006552">
    <property type="component" value="Chromosome"/>
</dbReference>
<proteinExistence type="inferred from homology"/>
<dbReference type="PANTHER" id="PTHR35869">
    <property type="entry name" value="OUTER-MEMBRANE LIPOPROTEIN CARRIER PROTEIN"/>
    <property type="match status" value="1"/>
</dbReference>
<evidence type="ECO:0000256" key="6">
    <source>
        <dbReference type="ARBA" id="ARBA00022729"/>
    </source>
</evidence>
<dbReference type="SUPFAM" id="SSF89392">
    <property type="entry name" value="Prokaryotic lipoproteins and lipoprotein localization factors"/>
    <property type="match status" value="1"/>
</dbReference>
<feature type="chain" id="PRO_5009019264" description="Outer-membrane lipoprotein carrier protein" evidence="10">
    <location>
        <begin position="32"/>
        <end position="216"/>
    </location>
</feature>
<dbReference type="InterPro" id="IPR004564">
    <property type="entry name" value="OM_lipoprot_carrier_LolA-like"/>
</dbReference>
<dbReference type="KEGG" id="eba:ebA7039"/>
<dbReference type="NCBIfam" id="TIGR00547">
    <property type="entry name" value="lolA"/>
    <property type="match status" value="1"/>
</dbReference>
<reference evidence="11 12" key="1">
    <citation type="journal article" date="2005" name="Arch. Microbiol.">
        <title>The genome sequence of an anaerobic aromatic-degrading denitrifying bacterium, strain EbN1.</title>
        <authorList>
            <person name="Rabus R."/>
            <person name="Kube M."/>
            <person name="Heider J."/>
            <person name="Beck A."/>
            <person name="Heitmann K."/>
            <person name="Widdel F."/>
            <person name="Reinhardt R."/>
        </authorList>
    </citation>
    <scope>NUCLEOTIDE SEQUENCE [LARGE SCALE GENOMIC DNA]</scope>
    <source>
        <strain evidence="11 12">EbN1</strain>
    </source>
</reference>
<dbReference type="STRING" id="76114.ebA7039"/>
<accession>Q5NXU5</accession>
<comment type="subunit">
    <text evidence="3 10">Monomer.</text>
</comment>
<keyword evidence="12" id="KW-1185">Reference proteome</keyword>
<dbReference type="Pfam" id="PF03548">
    <property type="entry name" value="LolA"/>
    <property type="match status" value="1"/>
</dbReference>
<evidence type="ECO:0000313" key="12">
    <source>
        <dbReference type="Proteomes" id="UP000006552"/>
    </source>
</evidence>
<evidence type="ECO:0000256" key="1">
    <source>
        <dbReference type="ARBA" id="ARBA00004418"/>
    </source>
</evidence>
<dbReference type="GO" id="GO:0042953">
    <property type="term" value="P:lipoprotein transport"/>
    <property type="evidence" value="ECO:0007669"/>
    <property type="project" value="InterPro"/>
</dbReference>
<dbReference type="GO" id="GO:0042597">
    <property type="term" value="C:periplasmic space"/>
    <property type="evidence" value="ECO:0007669"/>
    <property type="project" value="UniProtKB-SubCell"/>
</dbReference>
<keyword evidence="11" id="KW-0449">Lipoprotein</keyword>
<gene>
    <name evidence="10 11" type="primary">lolA</name>
    <name evidence="11" type="ORF">ebA7039</name>
</gene>
<dbReference type="HOGENOM" id="CLU_087560_0_1_4"/>
<evidence type="ECO:0000256" key="8">
    <source>
        <dbReference type="ARBA" id="ARBA00022927"/>
    </source>
</evidence>
<dbReference type="HAMAP" id="MF_00240">
    <property type="entry name" value="LolA"/>
    <property type="match status" value="1"/>
</dbReference>
<dbReference type="Gene3D" id="2.50.20.10">
    <property type="entry name" value="Lipoprotein localisation LolA/LolB/LppX"/>
    <property type="match status" value="1"/>
</dbReference>
<evidence type="ECO:0000256" key="2">
    <source>
        <dbReference type="ARBA" id="ARBA00007615"/>
    </source>
</evidence>
<keyword evidence="6 10" id="KW-0732">Signal</keyword>
<dbReference type="PANTHER" id="PTHR35869:SF1">
    <property type="entry name" value="OUTER-MEMBRANE LIPOPROTEIN CARRIER PROTEIN"/>
    <property type="match status" value="1"/>
</dbReference>
<evidence type="ECO:0000256" key="7">
    <source>
        <dbReference type="ARBA" id="ARBA00022764"/>
    </source>
</evidence>
<dbReference type="AlphaFoldDB" id="Q5NXU5"/>
<dbReference type="EMBL" id="CR555306">
    <property type="protein sequence ID" value="CAI10119.1"/>
    <property type="molecule type" value="Genomic_DNA"/>
</dbReference>